<dbReference type="Proteomes" id="UP000251994">
    <property type="component" value="Chromosome"/>
</dbReference>
<dbReference type="EMBL" id="RNKS01000039">
    <property type="protein sequence ID" value="MGD30564.1"/>
    <property type="molecule type" value="Genomic_DNA"/>
</dbReference>
<proteinExistence type="predicted"/>
<dbReference type="Proteomes" id="UP000885336">
    <property type="component" value="Unassembled WGS sequence"/>
</dbReference>
<sequence>MERYGIQVWDENGKSTATGITPVLILDYFQVSSGQTSGTRFYPELPAGARINFFAFPSDGGSGGGGISRTNRIRGIRINGNQVIIEELPNPQAGREALPWDMSIDSELDVVVYVEKVY</sequence>
<evidence type="ECO:0000313" key="2">
    <source>
        <dbReference type="EMBL" id="MGD30564.1"/>
    </source>
</evidence>
<gene>
    <name evidence="3" type="ORF">A7E06_04580</name>
    <name evidence="1" type="ORF">CHC34_11775</name>
    <name evidence="2" type="ORF">EE393_16605</name>
</gene>
<name>A0A1S0ZPG2_SALER</name>
<dbReference type="RefSeq" id="WP_023246893.1">
    <property type="nucleotide sequence ID" value="NZ_CP030219.1"/>
</dbReference>
<dbReference type="AlphaFoldDB" id="A0A1S0ZPG2"/>
<accession>A0A1S0ZPG2</accession>
<organism evidence="2">
    <name type="scientific">Salmonella enterica</name>
    <name type="common">Salmonella choleraesuis</name>
    <dbReference type="NCBI Taxonomy" id="28901"/>
    <lineage>
        <taxon>Bacteria</taxon>
        <taxon>Pseudomonadati</taxon>
        <taxon>Pseudomonadota</taxon>
        <taxon>Gammaproteobacteria</taxon>
        <taxon>Enterobacterales</taxon>
        <taxon>Enterobacteriaceae</taxon>
        <taxon>Salmonella</taxon>
    </lineage>
</organism>
<protein>
    <submittedName>
        <fullName evidence="2">Uncharacterized protein</fullName>
    </submittedName>
</protein>
<dbReference type="EMBL" id="RSUV01000002">
    <property type="protein sequence ID" value="MIV42859.1"/>
    <property type="molecule type" value="Genomic_DNA"/>
</dbReference>
<dbReference type="Proteomes" id="UP000839530">
    <property type="component" value="Unassembled WGS sequence"/>
</dbReference>
<evidence type="ECO:0000313" key="3">
    <source>
        <dbReference type="EMBL" id="MIV42859.1"/>
    </source>
</evidence>
<reference evidence="1 4" key="1">
    <citation type="submission" date="2018-06" db="EMBL/GenBank/DDBJ databases">
        <title>Completed Genome Sequences of 32 Strains from Various Serotypes of Salmonella enterica.</title>
        <authorList>
            <person name="Nash J.H.E."/>
            <person name="Robertson J."/>
            <person name="Bessonov K."/>
        </authorList>
    </citation>
    <scope>NUCLEOTIDE SEQUENCE [LARGE SCALE GENOMIC DNA]</scope>
    <source>
        <strain evidence="1 4">SA20021456</strain>
    </source>
</reference>
<reference evidence="3" key="2">
    <citation type="submission" date="2018-07" db="EMBL/GenBank/DDBJ databases">
        <authorList>
            <consortium name="GenomeTrakr network: Whole genome sequencing for foodborne pathogen traceback"/>
        </authorList>
    </citation>
    <scope>NUCLEOTIDE SEQUENCE [LARGE SCALE GENOMIC DNA]</scope>
    <source>
        <strain evidence="3">CFSAN048114</strain>
    </source>
</reference>
<reference evidence="2" key="3">
    <citation type="submission" date="2018-11" db="EMBL/GenBank/DDBJ databases">
        <authorList>
            <consortium name="PulseNet: The National Subtyping Network for Foodborne Disease Surveillance"/>
            <person name="Tarr C.L."/>
            <person name="Trees E."/>
            <person name="Katz L.S."/>
            <person name="Carleton-Romer H.A."/>
            <person name="Stroika S."/>
            <person name="Kucerova Z."/>
            <person name="Roache K.F."/>
            <person name="Sabol A.L."/>
            <person name="Besser J."/>
            <person name="Gerner-Smidt P."/>
        </authorList>
    </citation>
    <scope>NUCLEOTIDE SEQUENCE [LARGE SCALE GENOMIC DNA]</scope>
    <source>
        <strain evidence="2">PNUSAS058450</strain>
    </source>
</reference>
<evidence type="ECO:0000313" key="1">
    <source>
        <dbReference type="EMBL" id="AXD71572.1"/>
    </source>
</evidence>
<dbReference type="EMBL" id="CP030219">
    <property type="protein sequence ID" value="AXD71572.1"/>
    <property type="molecule type" value="Genomic_DNA"/>
</dbReference>
<evidence type="ECO:0000313" key="4">
    <source>
        <dbReference type="Proteomes" id="UP000251994"/>
    </source>
</evidence>